<proteinExistence type="predicted"/>
<dbReference type="AlphaFoldDB" id="A7RNV2"/>
<feature type="region of interest" description="Disordered" evidence="1">
    <location>
        <begin position="502"/>
        <end position="529"/>
    </location>
</feature>
<feature type="compositionally biased region" description="Polar residues" evidence="1">
    <location>
        <begin position="653"/>
        <end position="667"/>
    </location>
</feature>
<protein>
    <submittedName>
        <fullName evidence="3">Uncharacterized protein</fullName>
    </submittedName>
</protein>
<feature type="compositionally biased region" description="Basic and acidic residues" evidence="1">
    <location>
        <begin position="699"/>
        <end position="712"/>
    </location>
</feature>
<keyword evidence="2" id="KW-1133">Transmembrane helix</keyword>
<dbReference type="EMBL" id="DS469523">
    <property type="protein sequence ID" value="EDO46920.1"/>
    <property type="molecule type" value="Genomic_DNA"/>
</dbReference>
<feature type="region of interest" description="Disordered" evidence="1">
    <location>
        <begin position="653"/>
        <end position="744"/>
    </location>
</feature>
<keyword evidence="2" id="KW-0472">Membrane</keyword>
<feature type="compositionally biased region" description="Low complexity" evidence="1">
    <location>
        <begin position="371"/>
        <end position="381"/>
    </location>
</feature>
<organism evidence="3 4">
    <name type="scientific">Nematostella vectensis</name>
    <name type="common">Starlet sea anemone</name>
    <dbReference type="NCBI Taxonomy" id="45351"/>
    <lineage>
        <taxon>Eukaryota</taxon>
        <taxon>Metazoa</taxon>
        <taxon>Cnidaria</taxon>
        <taxon>Anthozoa</taxon>
        <taxon>Hexacorallia</taxon>
        <taxon>Actiniaria</taxon>
        <taxon>Edwardsiidae</taxon>
        <taxon>Nematostella</taxon>
    </lineage>
</organism>
<keyword evidence="4" id="KW-1185">Reference proteome</keyword>
<feature type="compositionally biased region" description="Low complexity" evidence="1">
    <location>
        <begin position="435"/>
        <end position="454"/>
    </location>
</feature>
<feature type="compositionally biased region" description="Basic and acidic residues" evidence="1">
    <location>
        <begin position="784"/>
        <end position="796"/>
    </location>
</feature>
<feature type="compositionally biased region" description="Low complexity" evidence="1">
    <location>
        <begin position="797"/>
        <end position="839"/>
    </location>
</feature>
<feature type="region of interest" description="Disordered" evidence="1">
    <location>
        <begin position="435"/>
        <end position="465"/>
    </location>
</feature>
<name>A7RNV2_NEMVE</name>
<accession>A7RNV2</accession>
<dbReference type="InParanoid" id="A7RNV2"/>
<feature type="compositionally biased region" description="Low complexity" evidence="1">
    <location>
        <begin position="713"/>
        <end position="744"/>
    </location>
</feature>
<feature type="region of interest" description="Disordered" evidence="1">
    <location>
        <begin position="369"/>
        <end position="404"/>
    </location>
</feature>
<evidence type="ECO:0000313" key="4">
    <source>
        <dbReference type="Proteomes" id="UP000001593"/>
    </source>
</evidence>
<feature type="region of interest" description="Disordered" evidence="1">
    <location>
        <begin position="784"/>
        <end position="844"/>
    </location>
</feature>
<feature type="compositionally biased region" description="Polar residues" evidence="1">
    <location>
        <begin position="392"/>
        <end position="404"/>
    </location>
</feature>
<evidence type="ECO:0000256" key="2">
    <source>
        <dbReference type="SAM" id="Phobius"/>
    </source>
</evidence>
<sequence>MGYLLCVLTCADLIHKWIHLTSDGFLAVNLLVLRVSRLSIMIVFIVLFAGSAYAAGPGFGCNDTYLLQELHKCEKMMLDALINNASADCRTETQRLQNCSRRLIIDTCYGSLYVVYPKLKDALEQVMDVTLKQFNNAQFYCSEDQVSMKWDSIPTSIKSALPCHRRFFDESIQCAEQFRRHFVKNRKDPNLCSLYTQSKRCSFELSLRYCTNSSVLAVNKLNPFCPDGVDLEPRVVKPKYQGHMCVEYLCVNSSVGPVAKCQPKREIKCVGDPGSYLLPDGCLTARMRMRTPNGVVFFQELRNCTYSIGCDPKVICALANQTGLLTNCNATCCKGNLCNKDPDEQLMTTMGTPTATPTAGFTEERTTDEIGTAPTTPTAGFTEERTTDETGIASTAQPSMTGSPIATDAETEKRLIINPETTPTVITDTKISRTAAPTRTTETTTAKTGTKRATMSPTNAGRTTTQKATYSLESTTSEVKLTKQPKIPVSNLTITTEIAAPTKLTPPSSTELPAPTRDPAQPGKMTDEVTKPTEENAFLFSLNRKTFEMFIIHLLHYIGWSCVPLPSPHRGGVSSRTWFADVARFLRDFEKAVIDIIIDPMQSVGINIIIDAATLVATRLGRVEVKTREEGKVTKCSLDCCKSDLCNSQNLLTQPPTTVPTKETQGTVAKFEATEASTEPSTTTTEPARTEATATAAEAKTEEPEVATEKPSETTTEATKAATETTTEATKPETETTTEATKPATETTTIATKAATKATIVATEATKPATETTTEATIAATRRTTEATEVAKETTKATEAATETTEATKAATKTTTEETNAATKTTTEATNAATETQTTQQMQSVPSVITTVHTPRPTCPTQITKSRAWVRVTPAWVTQHKYHGVRVTYKTDQKSLVIQAKVTSYGCKSRPGSGLTTFIRGDWTRVMYTQEFRGNARCWRIFGDSSIRRGKTRFSSSGLEKFDPKQGDIIFNQLKMGGIQGDTFRGRTNVCSRSTSNFWSRANGEGLRQATVMLRRTPGAKDAGIHTATSCGTPSYVIKDIFVFI</sequence>
<evidence type="ECO:0000256" key="1">
    <source>
        <dbReference type="SAM" id="MobiDB-lite"/>
    </source>
</evidence>
<gene>
    <name evidence="3" type="ORF">NEMVEDRAFT_v1g199871</name>
</gene>
<keyword evidence="2" id="KW-0812">Transmembrane</keyword>
<dbReference type="Proteomes" id="UP000001593">
    <property type="component" value="Unassembled WGS sequence"/>
</dbReference>
<reference evidence="3 4" key="1">
    <citation type="journal article" date="2007" name="Science">
        <title>Sea anemone genome reveals ancestral eumetazoan gene repertoire and genomic organization.</title>
        <authorList>
            <person name="Putnam N.H."/>
            <person name="Srivastava M."/>
            <person name="Hellsten U."/>
            <person name="Dirks B."/>
            <person name="Chapman J."/>
            <person name="Salamov A."/>
            <person name="Terry A."/>
            <person name="Shapiro H."/>
            <person name="Lindquist E."/>
            <person name="Kapitonov V.V."/>
            <person name="Jurka J."/>
            <person name="Genikhovich G."/>
            <person name="Grigoriev I.V."/>
            <person name="Lucas S.M."/>
            <person name="Steele R.E."/>
            <person name="Finnerty J.R."/>
            <person name="Technau U."/>
            <person name="Martindale M.Q."/>
            <person name="Rokhsar D.S."/>
        </authorList>
    </citation>
    <scope>NUCLEOTIDE SEQUENCE [LARGE SCALE GENOMIC DNA]</scope>
    <source>
        <strain evidence="4">CH2 X CH6</strain>
    </source>
</reference>
<feature type="compositionally biased region" description="Low complexity" evidence="1">
    <location>
        <begin position="674"/>
        <end position="698"/>
    </location>
</feature>
<dbReference type="HOGENOM" id="CLU_291926_0_0_1"/>
<evidence type="ECO:0000313" key="3">
    <source>
        <dbReference type="EMBL" id="EDO46920.1"/>
    </source>
</evidence>
<feature type="transmembrane region" description="Helical" evidence="2">
    <location>
        <begin position="38"/>
        <end position="56"/>
    </location>
</feature>
<feature type="compositionally biased region" description="Polar residues" evidence="1">
    <location>
        <begin position="455"/>
        <end position="465"/>
    </location>
</feature>